<name>A0A6L2JLT2_TANCI</name>
<dbReference type="EMBL" id="BKCJ010000968">
    <property type="protein sequence ID" value="GEU37750.1"/>
    <property type="molecule type" value="Genomic_DNA"/>
</dbReference>
<comment type="caution">
    <text evidence="2">The sequence shown here is derived from an EMBL/GenBank/DDBJ whole genome shotgun (WGS) entry which is preliminary data.</text>
</comment>
<reference evidence="2" key="1">
    <citation type="journal article" date="2019" name="Sci. Rep.">
        <title>Draft genome of Tanacetum cinerariifolium, the natural source of mosquito coil.</title>
        <authorList>
            <person name="Yamashiro T."/>
            <person name="Shiraishi A."/>
            <person name="Satake H."/>
            <person name="Nakayama K."/>
        </authorList>
    </citation>
    <scope>NUCLEOTIDE SEQUENCE</scope>
</reference>
<sequence>MLASTLLFNNIKTTNLRTRLARQFYNDQYGTPRGAQVKEGPLRACHILSGQSVAVGPDMGTTQWLLAIRGALSVVVIRHAVVPPRVCEMWLTRFICGLSSSDGFDCKDVPKDPFPKSSEFNAEHYATLVAHPAPFHKYPEPFLCLVGISRYYTLDENTYPESLGDDDEEMDLLSFIRTAEPTKVRVAERQRAEDEPRLLETTVGRVVPLLPVAPARASSELEASVDKLFEQGVGGGKVEQGDSAGGGDGQGADIQPVIATTDTIVEDKLREDYGALGGASAAGKSRSVVQSLFAEAVLNAEARGEPIPTLPFVTSSVFRSAPAIATVTTATVDAATIADRAPVEPYLFGVGSPQPVGLTVPVAFQMFCRVCREMLDEFAPPKFFASIRGMDHDQLFTEFNVGAARQISLSAEVRMRAEYNIRENRRLRSVVDEQAELLKVRDGEIENLKAQLLLKEAEAAEALRLRAEVFKFEATEKSLQGEVGVLRDHSATLEKEKNELSVKVTDLSASVKVREQEVADLDAQVTAVKLQNDNLVGQISSAGLREKVAVYEDFIGQLEKFQDEKIEEPRLAKPLRRVCRKDTHGAEGRKLADVAAYNPSAEADYLSALQRLQNVNFSLIAELKSNKDASVNTIMNLLRLDDTLAERLGLTESQPNANQLMVPIHHSPDQRVIDASALSLSLDVSHSRVRKIRENIASAEGTSGSAHDTTTALSVTLVSAGTIPPISTDDYEVAHEGASVDGENAADGNIDPFSDVSNAELNILE</sequence>
<proteinExistence type="predicted"/>
<protein>
    <recommendedName>
        <fullName evidence="3">Transposase (Putative), gypsy type</fullName>
    </recommendedName>
</protein>
<feature type="compositionally biased region" description="Gly residues" evidence="1">
    <location>
        <begin position="234"/>
        <end position="250"/>
    </location>
</feature>
<gene>
    <name evidence="2" type="ORF">Tci_009728</name>
</gene>
<organism evidence="2">
    <name type="scientific">Tanacetum cinerariifolium</name>
    <name type="common">Dalmatian daisy</name>
    <name type="synonym">Chrysanthemum cinerariifolium</name>
    <dbReference type="NCBI Taxonomy" id="118510"/>
    <lineage>
        <taxon>Eukaryota</taxon>
        <taxon>Viridiplantae</taxon>
        <taxon>Streptophyta</taxon>
        <taxon>Embryophyta</taxon>
        <taxon>Tracheophyta</taxon>
        <taxon>Spermatophyta</taxon>
        <taxon>Magnoliopsida</taxon>
        <taxon>eudicotyledons</taxon>
        <taxon>Gunneridae</taxon>
        <taxon>Pentapetalae</taxon>
        <taxon>asterids</taxon>
        <taxon>campanulids</taxon>
        <taxon>Asterales</taxon>
        <taxon>Asteraceae</taxon>
        <taxon>Asteroideae</taxon>
        <taxon>Anthemideae</taxon>
        <taxon>Anthemidinae</taxon>
        <taxon>Tanacetum</taxon>
    </lineage>
</organism>
<evidence type="ECO:0008006" key="3">
    <source>
        <dbReference type="Google" id="ProtNLM"/>
    </source>
</evidence>
<feature type="region of interest" description="Disordered" evidence="1">
    <location>
        <begin position="234"/>
        <end position="254"/>
    </location>
</feature>
<accession>A0A6L2JLT2</accession>
<evidence type="ECO:0000313" key="2">
    <source>
        <dbReference type="EMBL" id="GEU37750.1"/>
    </source>
</evidence>
<dbReference type="AlphaFoldDB" id="A0A6L2JLT2"/>
<evidence type="ECO:0000256" key="1">
    <source>
        <dbReference type="SAM" id="MobiDB-lite"/>
    </source>
</evidence>